<organism evidence="9 10">
    <name type="scientific">Desulfosarcina ovata subsp. sediminis</name>
    <dbReference type="NCBI Taxonomy" id="885957"/>
    <lineage>
        <taxon>Bacteria</taxon>
        <taxon>Pseudomonadati</taxon>
        <taxon>Thermodesulfobacteriota</taxon>
        <taxon>Desulfobacteria</taxon>
        <taxon>Desulfobacterales</taxon>
        <taxon>Desulfosarcinaceae</taxon>
        <taxon>Desulfosarcina</taxon>
    </lineage>
</organism>
<comment type="subcellular location">
    <subcellularLocation>
        <location evidence="1">Cell membrane</location>
        <topology evidence="1">Multi-pass membrane protein</topology>
    </subcellularLocation>
</comment>
<evidence type="ECO:0000256" key="6">
    <source>
        <dbReference type="SAM" id="Coils"/>
    </source>
</evidence>
<keyword evidence="3 7" id="KW-0812">Transmembrane</keyword>
<keyword evidence="6" id="KW-0175">Coiled coil</keyword>
<dbReference type="InterPro" id="IPR050445">
    <property type="entry name" value="Bact_polysacc_biosynth/exp"/>
</dbReference>
<protein>
    <recommendedName>
        <fullName evidence="8">Polysaccharide chain length determinant N-terminal domain-containing protein</fullName>
    </recommendedName>
</protein>
<dbReference type="AlphaFoldDB" id="A0A5K8A019"/>
<feature type="domain" description="Polysaccharide chain length determinant N-terminal" evidence="8">
    <location>
        <begin position="25"/>
        <end position="105"/>
    </location>
</feature>
<evidence type="ECO:0000256" key="3">
    <source>
        <dbReference type="ARBA" id="ARBA00022692"/>
    </source>
</evidence>
<dbReference type="GO" id="GO:0004713">
    <property type="term" value="F:protein tyrosine kinase activity"/>
    <property type="evidence" value="ECO:0007669"/>
    <property type="project" value="TreeGrafter"/>
</dbReference>
<dbReference type="EMBL" id="AP021876">
    <property type="protein sequence ID" value="BBO85853.1"/>
    <property type="molecule type" value="Genomic_DNA"/>
</dbReference>
<feature type="coiled-coil region" evidence="6">
    <location>
        <begin position="183"/>
        <end position="260"/>
    </location>
</feature>
<accession>A0A5K8A019</accession>
<evidence type="ECO:0000256" key="5">
    <source>
        <dbReference type="ARBA" id="ARBA00023136"/>
    </source>
</evidence>
<evidence type="ECO:0000256" key="7">
    <source>
        <dbReference type="SAM" id="Phobius"/>
    </source>
</evidence>
<name>A0A5K8A019_9BACT</name>
<dbReference type="PANTHER" id="PTHR32309">
    <property type="entry name" value="TYROSINE-PROTEIN KINASE"/>
    <property type="match status" value="1"/>
</dbReference>
<gene>
    <name evidence="9" type="ORF">DSCO28_64190</name>
</gene>
<reference evidence="9 10" key="1">
    <citation type="submission" date="2019-11" db="EMBL/GenBank/DDBJ databases">
        <title>Comparative genomics of hydrocarbon-degrading Desulfosarcina strains.</title>
        <authorList>
            <person name="Watanabe M."/>
            <person name="Kojima H."/>
            <person name="Fukui M."/>
        </authorList>
    </citation>
    <scope>NUCLEOTIDE SEQUENCE [LARGE SCALE GENOMIC DNA]</scope>
    <source>
        <strain evidence="9 10">28bB2T</strain>
    </source>
</reference>
<dbReference type="InterPro" id="IPR003856">
    <property type="entry name" value="LPS_length_determ_N"/>
</dbReference>
<dbReference type="Proteomes" id="UP000425960">
    <property type="component" value="Chromosome"/>
</dbReference>
<evidence type="ECO:0000256" key="2">
    <source>
        <dbReference type="ARBA" id="ARBA00022475"/>
    </source>
</evidence>
<keyword evidence="5 7" id="KW-0472">Membrane</keyword>
<keyword evidence="2" id="KW-1003">Cell membrane</keyword>
<evidence type="ECO:0000313" key="9">
    <source>
        <dbReference type="EMBL" id="BBO85853.1"/>
    </source>
</evidence>
<sequence length="536" mass="61007">MVIPINHQKKTKGNIAHMEDTPLALGDYVDILNRRKWSLIIPSVLVVLVAGLVALLLPSIYKSSATILIEEQDIPADFVMSTVTGYAEQRIQSTQQRIMSTGRLVEIINRFNLYPEYKDRWTTEEIVEKMREDIHLDLISVDTIDRRTGRPTAATIAFTLSYEGKNAATVQRVTDTLVSLFLSENLEVRKRQTTETTEFLKEETDRVRAQLAELEEKITTFKAQHVNALPEMLQVNLQSLNSMETNLQRMDDQIRSLREREGYLETQLASIPKMEDPQKQRLKAAEIELVNLRSKFTDDYPDVKKLHLEIDELKKRMANKPDGGLEQPDNTAYITLAAQLSSTRAEIKSLLQQKTAMMEKAEDYRQRIETTPKIEQTYNALLVDRNNTQAKYEDLLRKAMEANVALGLEKEQKGERFTLIDPARLPEKPFKPNRLAIGLIGVVLGIGAGVGFAALREFSDQSIHAPQDLARLSNLPLLVSIPTIMTPSDRRIRNRKRMLVGLVCVLTCVAGILAFHFLVMDLDVFWAKLMRRLPPM</sequence>
<dbReference type="PANTHER" id="PTHR32309:SF13">
    <property type="entry name" value="FERRIC ENTEROBACTIN TRANSPORT PROTEIN FEPE"/>
    <property type="match status" value="1"/>
</dbReference>
<evidence type="ECO:0000256" key="1">
    <source>
        <dbReference type="ARBA" id="ARBA00004651"/>
    </source>
</evidence>
<evidence type="ECO:0000259" key="8">
    <source>
        <dbReference type="Pfam" id="PF02706"/>
    </source>
</evidence>
<feature type="transmembrane region" description="Helical" evidence="7">
    <location>
        <begin position="498"/>
        <end position="519"/>
    </location>
</feature>
<dbReference type="Gene3D" id="1.10.287.1490">
    <property type="match status" value="1"/>
</dbReference>
<dbReference type="KEGG" id="dov:DSCO28_64190"/>
<dbReference type="Pfam" id="PF02706">
    <property type="entry name" value="Wzz"/>
    <property type="match status" value="1"/>
</dbReference>
<proteinExistence type="predicted"/>
<evidence type="ECO:0000313" key="10">
    <source>
        <dbReference type="Proteomes" id="UP000425960"/>
    </source>
</evidence>
<dbReference type="GO" id="GO:0005886">
    <property type="term" value="C:plasma membrane"/>
    <property type="evidence" value="ECO:0007669"/>
    <property type="project" value="UniProtKB-SubCell"/>
</dbReference>
<feature type="transmembrane region" description="Helical" evidence="7">
    <location>
        <begin position="435"/>
        <end position="455"/>
    </location>
</feature>
<evidence type="ECO:0000256" key="4">
    <source>
        <dbReference type="ARBA" id="ARBA00022989"/>
    </source>
</evidence>
<feature type="transmembrane region" description="Helical" evidence="7">
    <location>
        <begin position="39"/>
        <end position="61"/>
    </location>
</feature>
<keyword evidence="4 7" id="KW-1133">Transmembrane helix</keyword>